<feature type="non-terminal residue" evidence="1">
    <location>
        <position position="53"/>
    </location>
</feature>
<protein>
    <submittedName>
        <fullName evidence="1">Uncharacterized protein</fullName>
    </submittedName>
</protein>
<gene>
    <name evidence="1" type="ORF">METZ01_LOCUS331055</name>
</gene>
<sequence>MKIEDFFNQQNVIELSFFNFENAITAAYFARENLEIVKVNDNFRKFFPVLGNV</sequence>
<proteinExistence type="predicted"/>
<dbReference type="AlphaFoldDB" id="A0A382Q1T4"/>
<accession>A0A382Q1T4</accession>
<reference evidence="1" key="1">
    <citation type="submission" date="2018-05" db="EMBL/GenBank/DDBJ databases">
        <authorList>
            <person name="Lanie J.A."/>
            <person name="Ng W.-L."/>
            <person name="Kazmierczak K.M."/>
            <person name="Andrzejewski T.M."/>
            <person name="Davidsen T.M."/>
            <person name="Wayne K.J."/>
            <person name="Tettelin H."/>
            <person name="Glass J.I."/>
            <person name="Rusch D."/>
            <person name="Podicherti R."/>
            <person name="Tsui H.-C.T."/>
            <person name="Winkler M.E."/>
        </authorList>
    </citation>
    <scope>NUCLEOTIDE SEQUENCE</scope>
</reference>
<evidence type="ECO:0000313" key="1">
    <source>
        <dbReference type="EMBL" id="SVC78201.1"/>
    </source>
</evidence>
<name>A0A382Q1T4_9ZZZZ</name>
<dbReference type="EMBL" id="UINC01110594">
    <property type="protein sequence ID" value="SVC78201.1"/>
    <property type="molecule type" value="Genomic_DNA"/>
</dbReference>
<organism evidence="1">
    <name type="scientific">marine metagenome</name>
    <dbReference type="NCBI Taxonomy" id="408172"/>
    <lineage>
        <taxon>unclassified sequences</taxon>
        <taxon>metagenomes</taxon>
        <taxon>ecological metagenomes</taxon>
    </lineage>
</organism>